<gene>
    <name evidence="1" type="ORF">HNQ68_002483</name>
</gene>
<dbReference type="AlphaFoldDB" id="A0A7W8AK99"/>
<evidence type="ECO:0000313" key="2">
    <source>
        <dbReference type="Proteomes" id="UP000531231"/>
    </source>
</evidence>
<organism evidence="1 2">
    <name type="scientific">Pseudochrobactrum saccharolyticum</name>
    <dbReference type="NCBI Taxonomy" id="354352"/>
    <lineage>
        <taxon>Bacteria</taxon>
        <taxon>Pseudomonadati</taxon>
        <taxon>Pseudomonadota</taxon>
        <taxon>Alphaproteobacteria</taxon>
        <taxon>Hyphomicrobiales</taxon>
        <taxon>Brucellaceae</taxon>
        <taxon>Pseudochrobactrum</taxon>
    </lineage>
</organism>
<proteinExistence type="predicted"/>
<sequence length="145" mass="15887">MMRTIDIILIAVMLVAATVTYKIKHDAEKQVVEIKKIQRQIAFEKDTINLLKADWSLMTQPNRLQRLSDIYQSQLKLQPVDVTQIGLFDDIPMKQADDIEKLIGGSADLIASVDTMSTGSVAQTAPAGAVSNAAPMRVVVPGVRP</sequence>
<accession>A0A7W8AK99</accession>
<keyword evidence="2" id="KW-1185">Reference proteome</keyword>
<dbReference type="Proteomes" id="UP000531231">
    <property type="component" value="Unassembled WGS sequence"/>
</dbReference>
<comment type="caution">
    <text evidence="1">The sequence shown here is derived from an EMBL/GenBank/DDBJ whole genome shotgun (WGS) entry which is preliminary data.</text>
</comment>
<name>A0A7W8AK99_9HYPH</name>
<protein>
    <recommendedName>
        <fullName evidence="3">Cell division protein FtsL</fullName>
    </recommendedName>
</protein>
<dbReference type="RefSeq" id="WP_022711358.1">
    <property type="nucleotide sequence ID" value="NZ_JACHIL010000004.1"/>
</dbReference>
<evidence type="ECO:0000313" key="1">
    <source>
        <dbReference type="EMBL" id="MBB5091938.1"/>
    </source>
</evidence>
<dbReference type="EMBL" id="JACHIL010000004">
    <property type="protein sequence ID" value="MBB5091938.1"/>
    <property type="molecule type" value="Genomic_DNA"/>
</dbReference>
<evidence type="ECO:0008006" key="3">
    <source>
        <dbReference type="Google" id="ProtNLM"/>
    </source>
</evidence>
<reference evidence="1 2" key="1">
    <citation type="submission" date="2020-08" db="EMBL/GenBank/DDBJ databases">
        <title>Genomic Encyclopedia of Type Strains, Phase IV (KMG-IV): sequencing the most valuable type-strain genomes for metagenomic binning, comparative biology and taxonomic classification.</title>
        <authorList>
            <person name="Goeker M."/>
        </authorList>
    </citation>
    <scope>NUCLEOTIDE SEQUENCE [LARGE SCALE GENOMIC DNA]</scope>
    <source>
        <strain evidence="1 2">DSM 25620</strain>
    </source>
</reference>